<dbReference type="Gene3D" id="3.90.120.10">
    <property type="entry name" value="DNA Methylase, subunit A, domain 2"/>
    <property type="match status" value="1"/>
</dbReference>
<dbReference type="InterPro" id="IPR001525">
    <property type="entry name" value="C5_MeTfrase"/>
</dbReference>
<dbReference type="PANTHER" id="PTHR46098:SF1">
    <property type="entry name" value="TRNA (CYTOSINE(38)-C(5))-METHYLTRANSFERASE"/>
    <property type="match status" value="1"/>
</dbReference>
<evidence type="ECO:0000313" key="10">
    <source>
        <dbReference type="Proteomes" id="UP000524404"/>
    </source>
</evidence>
<keyword evidence="3 6" id="KW-0949">S-adenosyl-L-methionine</keyword>
<evidence type="ECO:0000256" key="6">
    <source>
        <dbReference type="PROSITE-ProRule" id="PRU01016"/>
    </source>
</evidence>
<keyword evidence="1 6" id="KW-0489">Methyltransferase</keyword>
<sequence>MKKDISMVELFAGTGGFSIGFQNAGYNIKEHYFSEKNKHAIANFKYNFHGAKFLGPVANVSARQFYKPDVLTFGSPCQNFSLLGNRAGLAGTESILIMEAIRIISETQPSVFIWENVKGAFSSNARRDFWAILQAFANLRGYRFEWQLLNSKWILPQNRERIFLIGHLDGRSFPGVFPFTESDFRTAERATNSPIIRTITAGANSGGHHSSMTLIKDVSNKNNFGKNSNKQQDRVFDPNGIIGTLAGSRLEDKAKIITSGRGYIESDLKDYLGTITSSSFEQNTHLYFQNTIRRLTEIECERCQGLPDDWTRYGTYTKSGKEMTKEIAKTNRYKMIGNAVTAKMVQLIAERINIIK</sequence>
<dbReference type="GO" id="GO:0009307">
    <property type="term" value="P:DNA restriction-modification system"/>
    <property type="evidence" value="ECO:0007669"/>
    <property type="project" value="UniProtKB-KW"/>
</dbReference>
<reference evidence="9 10" key="1">
    <citation type="submission" date="2020-08" db="EMBL/GenBank/DDBJ databases">
        <title>Functional genomics of gut bacteria from endangered species of beetles.</title>
        <authorList>
            <person name="Carlos-Shanley C."/>
        </authorList>
    </citation>
    <scope>NUCLEOTIDE SEQUENCE [LARGE SCALE GENOMIC DNA]</scope>
    <source>
        <strain evidence="9 10">S00070</strain>
    </source>
</reference>
<organism evidence="9 10">
    <name type="scientific">Arcicella rosea</name>
    <dbReference type="NCBI Taxonomy" id="502909"/>
    <lineage>
        <taxon>Bacteria</taxon>
        <taxon>Pseudomonadati</taxon>
        <taxon>Bacteroidota</taxon>
        <taxon>Cytophagia</taxon>
        <taxon>Cytophagales</taxon>
        <taxon>Flectobacillaceae</taxon>
        <taxon>Arcicella</taxon>
    </lineage>
</organism>
<keyword evidence="2 6" id="KW-0808">Transferase</keyword>
<keyword evidence="10" id="KW-1185">Reference proteome</keyword>
<name>A0A841EUB6_9BACT</name>
<evidence type="ECO:0000256" key="8">
    <source>
        <dbReference type="RuleBase" id="RU000417"/>
    </source>
</evidence>
<dbReference type="InterPro" id="IPR018117">
    <property type="entry name" value="C5_DNA_meth_AS"/>
</dbReference>
<evidence type="ECO:0000313" key="9">
    <source>
        <dbReference type="EMBL" id="MBB6003890.1"/>
    </source>
</evidence>
<dbReference type="InterPro" id="IPR029063">
    <property type="entry name" value="SAM-dependent_MTases_sf"/>
</dbReference>
<comment type="catalytic activity">
    <reaction evidence="5 8">
        <text>a 2'-deoxycytidine in DNA + S-adenosyl-L-methionine = a 5-methyl-2'-deoxycytidine in DNA + S-adenosyl-L-homocysteine + H(+)</text>
        <dbReference type="Rhea" id="RHEA:13681"/>
        <dbReference type="Rhea" id="RHEA-COMP:11369"/>
        <dbReference type="Rhea" id="RHEA-COMP:11370"/>
        <dbReference type="ChEBI" id="CHEBI:15378"/>
        <dbReference type="ChEBI" id="CHEBI:57856"/>
        <dbReference type="ChEBI" id="CHEBI:59789"/>
        <dbReference type="ChEBI" id="CHEBI:85452"/>
        <dbReference type="ChEBI" id="CHEBI:85454"/>
        <dbReference type="EC" id="2.1.1.37"/>
    </reaction>
</comment>
<evidence type="ECO:0000256" key="3">
    <source>
        <dbReference type="ARBA" id="ARBA00022691"/>
    </source>
</evidence>
<dbReference type="PROSITE" id="PS00094">
    <property type="entry name" value="C5_MTASE_1"/>
    <property type="match status" value="1"/>
</dbReference>
<evidence type="ECO:0000256" key="5">
    <source>
        <dbReference type="ARBA" id="ARBA00047422"/>
    </source>
</evidence>
<comment type="similarity">
    <text evidence="6 7">Belongs to the class I-like SAM-binding methyltransferase superfamily. C5-methyltransferase family.</text>
</comment>
<dbReference type="InterPro" id="IPR050750">
    <property type="entry name" value="C5-MTase"/>
</dbReference>
<protein>
    <recommendedName>
        <fullName evidence="8">Cytosine-specific methyltransferase</fullName>
        <ecNumber evidence="8">2.1.1.37</ecNumber>
    </recommendedName>
</protein>
<dbReference type="Pfam" id="PF00145">
    <property type="entry name" value="DNA_methylase"/>
    <property type="match status" value="1"/>
</dbReference>
<dbReference type="SUPFAM" id="SSF53335">
    <property type="entry name" value="S-adenosyl-L-methionine-dependent methyltransferases"/>
    <property type="match status" value="1"/>
</dbReference>
<dbReference type="GO" id="GO:0032259">
    <property type="term" value="P:methylation"/>
    <property type="evidence" value="ECO:0007669"/>
    <property type="project" value="UniProtKB-KW"/>
</dbReference>
<keyword evidence="4" id="KW-0680">Restriction system</keyword>
<dbReference type="PANTHER" id="PTHR46098">
    <property type="entry name" value="TRNA (CYTOSINE(38)-C(5))-METHYLTRANSFERASE"/>
    <property type="match status" value="1"/>
</dbReference>
<dbReference type="EC" id="2.1.1.37" evidence="8"/>
<dbReference type="NCBIfam" id="TIGR00675">
    <property type="entry name" value="dcm"/>
    <property type="match status" value="1"/>
</dbReference>
<dbReference type="AlphaFoldDB" id="A0A841EUB6"/>
<gene>
    <name evidence="9" type="ORF">HNP25_002549</name>
</gene>
<dbReference type="Proteomes" id="UP000524404">
    <property type="component" value="Unassembled WGS sequence"/>
</dbReference>
<feature type="active site" evidence="6">
    <location>
        <position position="77"/>
    </location>
</feature>
<dbReference type="EMBL" id="JACHKT010000017">
    <property type="protein sequence ID" value="MBB6003890.1"/>
    <property type="molecule type" value="Genomic_DNA"/>
</dbReference>
<dbReference type="PRINTS" id="PR00105">
    <property type="entry name" value="C5METTRFRASE"/>
</dbReference>
<evidence type="ECO:0000256" key="7">
    <source>
        <dbReference type="RuleBase" id="RU000416"/>
    </source>
</evidence>
<evidence type="ECO:0000256" key="1">
    <source>
        <dbReference type="ARBA" id="ARBA00022603"/>
    </source>
</evidence>
<dbReference type="PROSITE" id="PS51679">
    <property type="entry name" value="SAM_MT_C5"/>
    <property type="match status" value="1"/>
</dbReference>
<proteinExistence type="inferred from homology"/>
<accession>A0A841EUB6</accession>
<dbReference type="RefSeq" id="WP_184134574.1">
    <property type="nucleotide sequence ID" value="NZ_JACHKT010000017.1"/>
</dbReference>
<evidence type="ECO:0000256" key="2">
    <source>
        <dbReference type="ARBA" id="ARBA00022679"/>
    </source>
</evidence>
<dbReference type="Gene3D" id="3.40.50.150">
    <property type="entry name" value="Vaccinia Virus protein VP39"/>
    <property type="match status" value="1"/>
</dbReference>
<comment type="caution">
    <text evidence="9">The sequence shown here is derived from an EMBL/GenBank/DDBJ whole genome shotgun (WGS) entry which is preliminary data.</text>
</comment>
<evidence type="ECO:0000256" key="4">
    <source>
        <dbReference type="ARBA" id="ARBA00022747"/>
    </source>
</evidence>
<dbReference type="GO" id="GO:0003886">
    <property type="term" value="F:DNA (cytosine-5-)-methyltransferase activity"/>
    <property type="evidence" value="ECO:0007669"/>
    <property type="project" value="UniProtKB-EC"/>
</dbReference>